<keyword evidence="2" id="KW-1185">Reference proteome</keyword>
<dbReference type="EMBL" id="JAZHXJ010000450">
    <property type="protein sequence ID" value="KAL1860577.1"/>
    <property type="molecule type" value="Genomic_DNA"/>
</dbReference>
<gene>
    <name evidence="1" type="ORF">VTK73DRAFT_7266</name>
</gene>
<dbReference type="PANTHER" id="PTHR28181:SF1">
    <property type="entry name" value="COLD TOLERANCE PROTEIN 1"/>
    <property type="match status" value="1"/>
</dbReference>
<accession>A0ABR3WFQ0</accession>
<dbReference type="InterPro" id="IPR036412">
    <property type="entry name" value="HAD-like_sf"/>
</dbReference>
<name>A0ABR3WFQ0_9PEZI</name>
<comment type="caution">
    <text evidence="1">The sequence shown here is derived from an EMBL/GenBank/DDBJ whole genome shotgun (WGS) entry which is preliminary data.</text>
</comment>
<dbReference type="SUPFAM" id="SSF56784">
    <property type="entry name" value="HAD-like"/>
    <property type="match status" value="1"/>
</dbReference>
<dbReference type="Gene3D" id="3.40.50.1000">
    <property type="entry name" value="HAD superfamily/HAD-like"/>
    <property type="match status" value="1"/>
</dbReference>
<dbReference type="PANTHER" id="PTHR28181">
    <property type="entry name" value="UPF0655 PROTEIN YCR015C"/>
    <property type="match status" value="1"/>
</dbReference>
<evidence type="ECO:0000313" key="1">
    <source>
        <dbReference type="EMBL" id="KAL1860577.1"/>
    </source>
</evidence>
<evidence type="ECO:0008006" key="3">
    <source>
        <dbReference type="Google" id="ProtNLM"/>
    </source>
</evidence>
<dbReference type="Proteomes" id="UP001586593">
    <property type="component" value="Unassembled WGS sequence"/>
</dbReference>
<dbReference type="InterPro" id="IPR023214">
    <property type="entry name" value="HAD_sf"/>
</dbReference>
<proteinExistence type="predicted"/>
<dbReference type="InterPro" id="IPR050849">
    <property type="entry name" value="HAD-like_hydrolase_phosphatase"/>
</dbReference>
<organism evidence="1 2">
    <name type="scientific">Phialemonium thermophilum</name>
    <dbReference type="NCBI Taxonomy" id="223376"/>
    <lineage>
        <taxon>Eukaryota</taxon>
        <taxon>Fungi</taxon>
        <taxon>Dikarya</taxon>
        <taxon>Ascomycota</taxon>
        <taxon>Pezizomycotina</taxon>
        <taxon>Sordariomycetes</taxon>
        <taxon>Sordariomycetidae</taxon>
        <taxon>Cephalothecales</taxon>
        <taxon>Cephalothecaceae</taxon>
        <taxon>Phialemonium</taxon>
    </lineage>
</organism>
<reference evidence="1 2" key="1">
    <citation type="journal article" date="2024" name="Commun. Biol.">
        <title>Comparative genomic analysis of thermophilic fungi reveals convergent evolutionary adaptations and gene losses.</title>
        <authorList>
            <person name="Steindorff A.S."/>
            <person name="Aguilar-Pontes M.V."/>
            <person name="Robinson A.J."/>
            <person name="Andreopoulos B."/>
            <person name="LaButti K."/>
            <person name="Kuo A."/>
            <person name="Mondo S."/>
            <person name="Riley R."/>
            <person name="Otillar R."/>
            <person name="Haridas S."/>
            <person name="Lipzen A."/>
            <person name="Grimwood J."/>
            <person name="Schmutz J."/>
            <person name="Clum A."/>
            <person name="Reid I.D."/>
            <person name="Moisan M.C."/>
            <person name="Butler G."/>
            <person name="Nguyen T.T.M."/>
            <person name="Dewar K."/>
            <person name="Conant G."/>
            <person name="Drula E."/>
            <person name="Henrissat B."/>
            <person name="Hansel C."/>
            <person name="Singer S."/>
            <person name="Hutchinson M.I."/>
            <person name="de Vries R.P."/>
            <person name="Natvig D.O."/>
            <person name="Powell A.J."/>
            <person name="Tsang A."/>
            <person name="Grigoriev I.V."/>
        </authorList>
    </citation>
    <scope>NUCLEOTIDE SEQUENCE [LARGE SCALE GENOMIC DNA]</scope>
    <source>
        <strain evidence="1 2">ATCC 24622</strain>
    </source>
</reference>
<protein>
    <recommendedName>
        <fullName evidence="3">Haloacid dehalogenase-like hydrolase</fullName>
    </recommendedName>
</protein>
<sequence length="401" mass="43390">MSIAGRNQVGLLHQITSNGPLTWRGGLLLSSTSRSLLQLRTIKGSTFGKLTPGTKFYATSAASPSMDVVLDFDGTITKQDTIATLAAYAVSKRDSTCSGSVGGTAAQAWDRIVRAYSSDYDAYTASRSGGAAALADDRAHERMAAVKAELAFLNGLRSVETASIQRIEEARLFQGITPEELYRFGSAVVSKGDVQIRRGFNELVCRARRGRPRHGSGDSRHLAIVSVNWSADFIRGCCSGCADRRRGSDLGDLDLEIISNTIEYPTGRIRGFSAGTVAGSDGNDNDTQLLLTARDKLNAVTRLALSWGRRVDDLVYVGDSATDLECLLACKGIVMVPDDYKQDDVGGEQKNRLLATLQRLGYGRLPHVLKCDPDFKVAWARDFQEILDSGILGPGWQSDVR</sequence>
<evidence type="ECO:0000313" key="2">
    <source>
        <dbReference type="Proteomes" id="UP001586593"/>
    </source>
</evidence>